<dbReference type="Proteomes" id="UP000036938">
    <property type="component" value="Unassembled WGS sequence"/>
</dbReference>
<sequence length="98" mass="10934">MYAVCVTFRVRADAVDAFLPRMLANAETSLATEAGCHQFDVCREGNEVFLYELYADRAAFDAHLDTAHFRDFDAATADMIEEKTVKTYGWRKGGEAAS</sequence>
<keyword evidence="2" id="KW-0503">Monooxygenase</keyword>
<dbReference type="InterPro" id="IPR011008">
    <property type="entry name" value="Dimeric_a/b-barrel"/>
</dbReference>
<dbReference type="EMBL" id="AQQZ01000005">
    <property type="protein sequence ID" value="KNG93304.1"/>
    <property type="molecule type" value="Genomic_DNA"/>
</dbReference>
<dbReference type="PANTHER" id="PTHR33336">
    <property type="entry name" value="QUINOL MONOOXYGENASE YGIN-RELATED"/>
    <property type="match status" value="1"/>
</dbReference>
<dbReference type="RefSeq" id="WP_050531268.1">
    <property type="nucleotide sequence ID" value="NZ_AQQZ01000005.1"/>
</dbReference>
<dbReference type="OrthoDB" id="9812754at2"/>
<keyword evidence="2" id="KW-0560">Oxidoreductase</keyword>
<dbReference type="PROSITE" id="PS51725">
    <property type="entry name" value="ABM"/>
    <property type="match status" value="1"/>
</dbReference>
<evidence type="ECO:0000259" key="1">
    <source>
        <dbReference type="PROSITE" id="PS51725"/>
    </source>
</evidence>
<proteinExistence type="predicted"/>
<dbReference type="PANTHER" id="PTHR33336:SF3">
    <property type="entry name" value="ABM DOMAIN-CONTAINING PROTEIN"/>
    <property type="match status" value="1"/>
</dbReference>
<feature type="domain" description="ABM" evidence="1">
    <location>
        <begin position="2"/>
        <end position="88"/>
    </location>
</feature>
<keyword evidence="3" id="KW-1185">Reference proteome</keyword>
<dbReference type="GO" id="GO:0005829">
    <property type="term" value="C:cytosol"/>
    <property type="evidence" value="ECO:0007669"/>
    <property type="project" value="TreeGrafter"/>
</dbReference>
<dbReference type="Gene3D" id="3.30.70.100">
    <property type="match status" value="1"/>
</dbReference>
<dbReference type="GO" id="GO:0004497">
    <property type="term" value="F:monooxygenase activity"/>
    <property type="evidence" value="ECO:0007669"/>
    <property type="project" value="UniProtKB-KW"/>
</dbReference>
<evidence type="ECO:0000313" key="2">
    <source>
        <dbReference type="EMBL" id="KNG93304.1"/>
    </source>
</evidence>
<evidence type="ECO:0000313" key="3">
    <source>
        <dbReference type="Proteomes" id="UP000036938"/>
    </source>
</evidence>
<dbReference type="InterPro" id="IPR050744">
    <property type="entry name" value="AI-2_Isomerase_LsrG"/>
</dbReference>
<organism evidence="2 3">
    <name type="scientific">Pseudaestuariivita atlantica</name>
    <dbReference type="NCBI Taxonomy" id="1317121"/>
    <lineage>
        <taxon>Bacteria</taxon>
        <taxon>Pseudomonadati</taxon>
        <taxon>Pseudomonadota</taxon>
        <taxon>Alphaproteobacteria</taxon>
        <taxon>Rhodobacterales</taxon>
        <taxon>Paracoccaceae</taxon>
        <taxon>Pseudaestuariivita</taxon>
    </lineage>
</organism>
<dbReference type="AlphaFoldDB" id="A0A0L1JNH0"/>
<gene>
    <name evidence="2" type="ORF">ATO11_12725</name>
</gene>
<accession>A0A0L1JNH0</accession>
<dbReference type="Pfam" id="PF03992">
    <property type="entry name" value="ABM"/>
    <property type="match status" value="1"/>
</dbReference>
<protein>
    <submittedName>
        <fullName evidence="2">Antibiotic biosynthesis monooxygenase</fullName>
    </submittedName>
</protein>
<reference evidence="2 3" key="1">
    <citation type="journal article" date="2015" name="Int. J. Syst. Evol. Microbiol.">
        <title>Aestuariivita atlantica sp. nov., isolated from deep sea sediment of the Atlantic Ocean.</title>
        <authorList>
            <person name="Li G."/>
            <person name="Lai Q."/>
            <person name="Du Y."/>
            <person name="Liu X."/>
            <person name="Sun F."/>
            <person name="Shao Z."/>
        </authorList>
    </citation>
    <scope>NUCLEOTIDE SEQUENCE [LARGE SCALE GENOMIC DNA]</scope>
    <source>
        <strain evidence="2 3">22II-S11-z3</strain>
    </source>
</reference>
<dbReference type="STRING" id="1317121.ATO11_12725"/>
<dbReference type="SUPFAM" id="SSF54909">
    <property type="entry name" value="Dimeric alpha+beta barrel"/>
    <property type="match status" value="1"/>
</dbReference>
<comment type="caution">
    <text evidence="2">The sequence shown here is derived from an EMBL/GenBank/DDBJ whole genome shotgun (WGS) entry which is preliminary data.</text>
</comment>
<name>A0A0L1JNH0_9RHOB</name>
<dbReference type="InterPro" id="IPR007138">
    <property type="entry name" value="ABM_dom"/>
</dbReference>